<evidence type="ECO:0000313" key="2">
    <source>
        <dbReference type="Proteomes" id="UP000184063"/>
    </source>
</evidence>
<dbReference type="EMBL" id="KV878249">
    <property type="protein sequence ID" value="OJZ81781.1"/>
    <property type="molecule type" value="Genomic_DNA"/>
</dbReference>
<dbReference type="Proteomes" id="UP000184063">
    <property type="component" value="Unassembled WGS sequence"/>
</dbReference>
<proteinExistence type="predicted"/>
<evidence type="ECO:0000313" key="1">
    <source>
        <dbReference type="EMBL" id="OJZ81781.1"/>
    </source>
</evidence>
<organism evidence="1 2">
    <name type="scientific">Aspergillus luchuensis (strain CBS 106.47)</name>
    <dbReference type="NCBI Taxonomy" id="1137211"/>
    <lineage>
        <taxon>Eukaryota</taxon>
        <taxon>Fungi</taxon>
        <taxon>Dikarya</taxon>
        <taxon>Ascomycota</taxon>
        <taxon>Pezizomycotina</taxon>
        <taxon>Eurotiomycetes</taxon>
        <taxon>Eurotiomycetidae</taxon>
        <taxon>Eurotiales</taxon>
        <taxon>Aspergillaceae</taxon>
        <taxon>Aspergillus</taxon>
        <taxon>Aspergillus subgen. Circumdati</taxon>
    </lineage>
</organism>
<name>A0A1M3T4V9_ASPLC</name>
<protein>
    <submittedName>
        <fullName evidence="1">Uncharacterized protein</fullName>
    </submittedName>
</protein>
<sequence>MQLQVGWDAPHRVGRFRGLSCLVYITSPRTLNLAESWWKAKYWNLITDSFTVRLHYKDVPASGGCDGVPIQLGASLQSNLDGTMEYQQSTEVRPHLPKKVNEQIGIVSPASLLAINGYNHQLVNQFTDQRQENRKVSEKRESIIEDYSCVVLLKE</sequence>
<dbReference type="AlphaFoldDB" id="A0A1M3T4V9"/>
<accession>A0A1M3T4V9</accession>
<gene>
    <name evidence="1" type="ORF">ASPFODRAFT_64574</name>
</gene>
<dbReference type="VEuPathDB" id="FungiDB:ASPFODRAFT_64574"/>
<reference evidence="2" key="1">
    <citation type="journal article" date="2017" name="Genome Biol.">
        <title>Comparative genomics reveals high biological diversity and specific adaptations in the industrially and medically important fungal genus Aspergillus.</title>
        <authorList>
            <person name="de Vries R.P."/>
            <person name="Riley R."/>
            <person name="Wiebenga A."/>
            <person name="Aguilar-Osorio G."/>
            <person name="Amillis S."/>
            <person name="Uchima C.A."/>
            <person name="Anderluh G."/>
            <person name="Asadollahi M."/>
            <person name="Askin M."/>
            <person name="Barry K."/>
            <person name="Battaglia E."/>
            <person name="Bayram O."/>
            <person name="Benocci T."/>
            <person name="Braus-Stromeyer S.A."/>
            <person name="Caldana C."/>
            <person name="Canovas D."/>
            <person name="Cerqueira G.C."/>
            <person name="Chen F."/>
            <person name="Chen W."/>
            <person name="Choi C."/>
            <person name="Clum A."/>
            <person name="Dos Santos R.A."/>
            <person name="Damasio A.R."/>
            <person name="Diallinas G."/>
            <person name="Emri T."/>
            <person name="Fekete E."/>
            <person name="Flipphi M."/>
            <person name="Freyberg S."/>
            <person name="Gallo A."/>
            <person name="Gournas C."/>
            <person name="Habgood R."/>
            <person name="Hainaut M."/>
            <person name="Harispe M.L."/>
            <person name="Henrissat B."/>
            <person name="Hilden K.S."/>
            <person name="Hope R."/>
            <person name="Hossain A."/>
            <person name="Karabika E."/>
            <person name="Karaffa L."/>
            <person name="Karanyi Z."/>
            <person name="Krasevec N."/>
            <person name="Kuo A."/>
            <person name="Kusch H."/>
            <person name="LaButti K."/>
            <person name="Lagendijk E.L."/>
            <person name="Lapidus A."/>
            <person name="Levasseur A."/>
            <person name="Lindquist E."/>
            <person name="Lipzen A."/>
            <person name="Logrieco A.F."/>
            <person name="MacCabe A."/>
            <person name="Maekelae M.R."/>
            <person name="Malavazi I."/>
            <person name="Melin P."/>
            <person name="Meyer V."/>
            <person name="Mielnichuk N."/>
            <person name="Miskei M."/>
            <person name="Molnar A.P."/>
            <person name="Mule G."/>
            <person name="Ngan C.Y."/>
            <person name="Orejas M."/>
            <person name="Orosz E."/>
            <person name="Ouedraogo J.P."/>
            <person name="Overkamp K.M."/>
            <person name="Park H.-S."/>
            <person name="Perrone G."/>
            <person name="Piumi F."/>
            <person name="Punt P.J."/>
            <person name="Ram A.F."/>
            <person name="Ramon A."/>
            <person name="Rauscher S."/>
            <person name="Record E."/>
            <person name="Riano-Pachon D.M."/>
            <person name="Robert V."/>
            <person name="Roehrig J."/>
            <person name="Ruller R."/>
            <person name="Salamov A."/>
            <person name="Salih N.S."/>
            <person name="Samson R.A."/>
            <person name="Sandor E."/>
            <person name="Sanguinetti M."/>
            <person name="Schuetze T."/>
            <person name="Sepcic K."/>
            <person name="Shelest E."/>
            <person name="Sherlock G."/>
            <person name="Sophianopoulou V."/>
            <person name="Squina F.M."/>
            <person name="Sun H."/>
            <person name="Susca A."/>
            <person name="Todd R.B."/>
            <person name="Tsang A."/>
            <person name="Unkles S.E."/>
            <person name="van de Wiele N."/>
            <person name="van Rossen-Uffink D."/>
            <person name="Oliveira J.V."/>
            <person name="Vesth T.C."/>
            <person name="Visser J."/>
            <person name="Yu J.-H."/>
            <person name="Zhou M."/>
            <person name="Andersen M.R."/>
            <person name="Archer D.B."/>
            <person name="Baker S.E."/>
            <person name="Benoit I."/>
            <person name="Brakhage A.A."/>
            <person name="Braus G.H."/>
            <person name="Fischer R."/>
            <person name="Frisvad J.C."/>
            <person name="Goldman G.H."/>
            <person name="Houbraken J."/>
            <person name="Oakley B."/>
            <person name="Pocsi I."/>
            <person name="Scazzocchio C."/>
            <person name="Seiboth B."/>
            <person name="vanKuyk P.A."/>
            <person name="Wortman J."/>
            <person name="Dyer P.S."/>
            <person name="Grigoriev I.V."/>
        </authorList>
    </citation>
    <scope>NUCLEOTIDE SEQUENCE [LARGE SCALE GENOMIC DNA]</scope>
    <source>
        <strain evidence="2">CBS 106.47</strain>
    </source>
</reference>